<dbReference type="EMBL" id="JAWRVG010000015">
    <property type="protein sequence ID" value="KAK4075159.1"/>
    <property type="molecule type" value="Genomic_DNA"/>
</dbReference>
<gene>
    <name evidence="2" type="ORF">Triagg1_4823</name>
</gene>
<accession>A0AAE1IED7</accession>
<evidence type="ECO:0000313" key="2">
    <source>
        <dbReference type="EMBL" id="KAK4075159.1"/>
    </source>
</evidence>
<dbReference type="AlphaFoldDB" id="A0AAE1IED7"/>
<evidence type="ECO:0000256" key="1">
    <source>
        <dbReference type="SAM" id="MobiDB-lite"/>
    </source>
</evidence>
<protein>
    <submittedName>
        <fullName evidence="2">Uncharacterized protein</fullName>
    </submittedName>
</protein>
<name>A0AAE1IED7_9HYPO</name>
<comment type="caution">
    <text evidence="2">The sequence shown here is derived from an EMBL/GenBank/DDBJ whole genome shotgun (WGS) entry which is preliminary data.</text>
</comment>
<sequence length="276" mass="30808">MPPEQQTSARTPVDQLAYMRLMKGYRGQDSADYSNVTPEQEREYCKAVVEKVFQLCAIERSDNEDCYNACVDKCVSTGVLRAKVWEEWGGYPDLSQKMARIAALTNQTGVYHLLDAETVVAAIAVKMNRTLKINGNDNVTTLLLKYKVFGLAHVSAKAWHIGDTKIIRTNKPYGKSTPPPVEDTKVSGIRQLDPNSKSDDTAQTMPETRAPSPQLEVGGIPGPLLWSSRGPVEMLLGDLEHLANVGNMDDTTRQKLRVLTLQAGHLFRNMEFKRRE</sequence>
<proteinExistence type="predicted"/>
<dbReference type="RefSeq" id="XP_062756403.1">
    <property type="nucleotide sequence ID" value="XM_062899269.1"/>
</dbReference>
<reference evidence="2" key="1">
    <citation type="submission" date="2023-11" db="EMBL/GenBank/DDBJ databases">
        <title>The genome sequences of three competitors of mushroom-forming fungi.</title>
        <authorList>
            <person name="Beijen E."/>
            <person name="Ohm R.A."/>
        </authorList>
    </citation>
    <scope>NUCLEOTIDE SEQUENCE</scope>
    <source>
        <strain evidence="2">CBS 100526</strain>
    </source>
</reference>
<dbReference type="GeneID" id="87919174"/>
<organism evidence="2 3">
    <name type="scientific">Trichoderma aggressivum f. europaeum</name>
    <dbReference type="NCBI Taxonomy" id="173218"/>
    <lineage>
        <taxon>Eukaryota</taxon>
        <taxon>Fungi</taxon>
        <taxon>Dikarya</taxon>
        <taxon>Ascomycota</taxon>
        <taxon>Pezizomycotina</taxon>
        <taxon>Sordariomycetes</taxon>
        <taxon>Hypocreomycetidae</taxon>
        <taxon>Hypocreales</taxon>
        <taxon>Hypocreaceae</taxon>
        <taxon>Trichoderma</taxon>
    </lineage>
</organism>
<dbReference type="Proteomes" id="UP001273209">
    <property type="component" value="Unassembled WGS sequence"/>
</dbReference>
<evidence type="ECO:0000313" key="3">
    <source>
        <dbReference type="Proteomes" id="UP001273209"/>
    </source>
</evidence>
<feature type="region of interest" description="Disordered" evidence="1">
    <location>
        <begin position="170"/>
        <end position="217"/>
    </location>
</feature>
<keyword evidence="3" id="KW-1185">Reference proteome</keyword>